<dbReference type="Proteomes" id="UP000004810">
    <property type="component" value="Unassembled WGS sequence"/>
</dbReference>
<dbReference type="SMART" id="SM00355">
    <property type="entry name" value="ZnF_C2H2"/>
    <property type="match status" value="4"/>
</dbReference>
<gene>
    <name evidence="2" type="ORF">WUBG_18351</name>
</gene>
<evidence type="ECO:0000313" key="3">
    <source>
        <dbReference type="Proteomes" id="UP000004810"/>
    </source>
</evidence>
<name>J9E1E9_WUCBA</name>
<feature type="domain" description="C2H2-type" evidence="1">
    <location>
        <begin position="117"/>
        <end position="137"/>
    </location>
</feature>
<dbReference type="InterPro" id="IPR013087">
    <property type="entry name" value="Znf_C2H2_type"/>
</dbReference>
<proteinExistence type="predicted"/>
<reference evidence="3" key="1">
    <citation type="submission" date="2012-08" db="EMBL/GenBank/DDBJ databases">
        <title>The Genome Sequence of Wuchereria bancrofti.</title>
        <authorList>
            <person name="Nutman T.B."/>
            <person name="Fink D.L."/>
            <person name="Russ C."/>
            <person name="Young S."/>
            <person name="Zeng Q."/>
            <person name="Koehrsen M."/>
            <person name="Alvarado L."/>
            <person name="Berlin A."/>
            <person name="Chapman S.B."/>
            <person name="Chen Z."/>
            <person name="Freedman E."/>
            <person name="Gellesch M."/>
            <person name="Goldberg J."/>
            <person name="Griggs A."/>
            <person name="Gujja S."/>
            <person name="Heilman E.R."/>
            <person name="Heiman D."/>
            <person name="Hepburn T."/>
            <person name="Howarth C."/>
            <person name="Jen D."/>
            <person name="Larson L."/>
            <person name="Lewis B."/>
            <person name="Mehta T."/>
            <person name="Park D."/>
            <person name="Pearson M."/>
            <person name="Roberts A."/>
            <person name="Saif S."/>
            <person name="Shea T."/>
            <person name="Shenoy N."/>
            <person name="Sisk P."/>
            <person name="Stolte C."/>
            <person name="Sykes S."/>
            <person name="Walk T."/>
            <person name="White J."/>
            <person name="Yandava C."/>
            <person name="Haas B."/>
            <person name="Henn M.R."/>
            <person name="Nusbaum C."/>
            <person name="Birren B."/>
        </authorList>
    </citation>
    <scope>NUCLEOTIDE SEQUENCE [LARGE SCALE GENOMIC DNA]</scope>
    <source>
        <strain evidence="3">NA</strain>
    </source>
</reference>
<sequence>MHMRTHGMLQNCGRCSAVAFNEEQMKNHQGQHVPSTNRQQVVYVCSRCVATYSTVISEPDERLYHHMFSSHAQAILYFCKSCGLANTNGRVVYEHIIRNGCSWRVYGIPIETTLYICRLCCLAYESQVVYQMHMRTHGMLQNCGRCSAVAFNEEQNENHQGQHVPSTNRQQVVY</sequence>
<dbReference type="AlphaFoldDB" id="J9E1E9"/>
<dbReference type="PROSITE" id="PS00028">
    <property type="entry name" value="ZINC_FINGER_C2H2_1"/>
    <property type="match status" value="1"/>
</dbReference>
<feature type="non-terminal residue" evidence="2">
    <location>
        <position position="174"/>
    </location>
</feature>
<accession>J9E1E9</accession>
<protein>
    <recommendedName>
        <fullName evidence="1">C2H2-type domain-containing protein</fullName>
    </recommendedName>
</protein>
<evidence type="ECO:0000259" key="1">
    <source>
        <dbReference type="PROSITE" id="PS00028"/>
    </source>
</evidence>
<dbReference type="EMBL" id="ADBV01020727">
    <property type="protein sequence ID" value="EJW70742.1"/>
    <property type="molecule type" value="Genomic_DNA"/>
</dbReference>
<evidence type="ECO:0000313" key="2">
    <source>
        <dbReference type="EMBL" id="EJW70742.1"/>
    </source>
</evidence>
<organism evidence="2 3">
    <name type="scientific">Wuchereria bancrofti</name>
    <dbReference type="NCBI Taxonomy" id="6293"/>
    <lineage>
        <taxon>Eukaryota</taxon>
        <taxon>Metazoa</taxon>
        <taxon>Ecdysozoa</taxon>
        <taxon>Nematoda</taxon>
        <taxon>Chromadorea</taxon>
        <taxon>Rhabditida</taxon>
        <taxon>Spirurina</taxon>
        <taxon>Spiruromorpha</taxon>
        <taxon>Filarioidea</taxon>
        <taxon>Onchocercidae</taxon>
        <taxon>Wuchereria</taxon>
    </lineage>
</organism>
<comment type="caution">
    <text evidence="2">The sequence shown here is derived from an EMBL/GenBank/DDBJ whole genome shotgun (WGS) entry which is preliminary data.</text>
</comment>